<keyword evidence="2 4" id="KW-0371">Homeobox</keyword>
<feature type="compositionally biased region" description="Polar residues" evidence="6">
    <location>
        <begin position="381"/>
        <end position="396"/>
    </location>
</feature>
<evidence type="ECO:0000256" key="2">
    <source>
        <dbReference type="ARBA" id="ARBA00023155"/>
    </source>
</evidence>
<dbReference type="SUPFAM" id="SSF46689">
    <property type="entry name" value="Homeodomain-like"/>
    <property type="match status" value="1"/>
</dbReference>
<proteinExistence type="predicted"/>
<sequence length="495" mass="54304">MSLPEADGIRAKANSGDCSAHEILPTARSEDRCEIPLAFSDNHLTSEWSHLNNLGAEDPAHTSPSSALPIPPLGFSNASSFERPANSVPLPPGTSWDPLLETSFPTQLEQMNLGIATSEDFLRPQFDFLNTSSQPELLSYEYNQPGMLSSPTRALSETDSLLPFENCSHPAASYHQTALLNPSFFSKPVDQSRGISPLMPFGQEAASSITSCSPASQPLPILSSPLGLEYYAPEPSRTASLLGMKRSLPTMNLGGITQKAHDTVKEYSLGFEGRGRALMQGFNVVPSSTSKYQLERFHDPSSIGEGASQLSWDMRTRSSSSRSPPCDQFLSEHAKFPDAGTSDYLGSSSLLPSFPAGFSSPQVATHGSSHVPEKNAPLGRKQNQTQATGNRDYPTTQKRLGSLIDIHHLTNHVPRRRLTVEQEQILLRRFAVQEYLSKREMEELAEKLKIPTSQLRTWFGNRRSKLKAAARQKAKMEAGMGHLTDAELRNLNKRS</sequence>
<accession>A0A0L6VEQ8</accession>
<evidence type="ECO:0000256" key="4">
    <source>
        <dbReference type="PROSITE-ProRule" id="PRU00108"/>
    </source>
</evidence>
<keyword evidence="9" id="KW-1185">Reference proteome</keyword>
<dbReference type="Gene3D" id="1.10.10.60">
    <property type="entry name" value="Homeodomain-like"/>
    <property type="match status" value="1"/>
</dbReference>
<protein>
    <recommendedName>
        <fullName evidence="7">Homeobox domain-containing protein</fullName>
    </recommendedName>
</protein>
<dbReference type="Pfam" id="PF00046">
    <property type="entry name" value="Homeodomain"/>
    <property type="match status" value="1"/>
</dbReference>
<dbReference type="InterPro" id="IPR051892">
    <property type="entry name" value="LBX_TF"/>
</dbReference>
<dbReference type="GO" id="GO:0005634">
    <property type="term" value="C:nucleus"/>
    <property type="evidence" value="ECO:0007669"/>
    <property type="project" value="UniProtKB-SubCell"/>
</dbReference>
<dbReference type="Proteomes" id="UP000037035">
    <property type="component" value="Unassembled WGS sequence"/>
</dbReference>
<dbReference type="OrthoDB" id="6159439at2759"/>
<gene>
    <name evidence="8" type="ORF">VP01_1778g3</name>
</gene>
<reference evidence="8 9" key="1">
    <citation type="submission" date="2015-08" db="EMBL/GenBank/DDBJ databases">
        <title>Next Generation Sequencing and Analysis of the Genome of Puccinia sorghi L Schw, the Causal Agent of Maize Common Rust.</title>
        <authorList>
            <person name="Rochi L."/>
            <person name="Burguener G."/>
            <person name="Darino M."/>
            <person name="Turjanski A."/>
            <person name="Kreff E."/>
            <person name="Dieguez M.J."/>
            <person name="Sacco F."/>
        </authorList>
    </citation>
    <scope>NUCLEOTIDE SEQUENCE [LARGE SCALE GENOMIC DNA]</scope>
    <source>
        <strain evidence="8 9">RO10H11247</strain>
    </source>
</reference>
<organism evidence="8 9">
    <name type="scientific">Puccinia sorghi</name>
    <dbReference type="NCBI Taxonomy" id="27349"/>
    <lineage>
        <taxon>Eukaryota</taxon>
        <taxon>Fungi</taxon>
        <taxon>Dikarya</taxon>
        <taxon>Basidiomycota</taxon>
        <taxon>Pucciniomycotina</taxon>
        <taxon>Pucciniomycetes</taxon>
        <taxon>Pucciniales</taxon>
        <taxon>Pucciniaceae</taxon>
        <taxon>Puccinia</taxon>
    </lineage>
</organism>
<dbReference type="InterPro" id="IPR017970">
    <property type="entry name" value="Homeobox_CS"/>
</dbReference>
<evidence type="ECO:0000256" key="5">
    <source>
        <dbReference type="RuleBase" id="RU000682"/>
    </source>
</evidence>
<dbReference type="PROSITE" id="PS50071">
    <property type="entry name" value="HOMEOBOX_2"/>
    <property type="match status" value="1"/>
</dbReference>
<comment type="subcellular location">
    <subcellularLocation>
        <location evidence="4 5">Nucleus</location>
    </subcellularLocation>
</comment>
<feature type="region of interest" description="Disordered" evidence="6">
    <location>
        <begin position="361"/>
        <end position="396"/>
    </location>
</feature>
<keyword evidence="1 4" id="KW-0238">DNA-binding</keyword>
<evidence type="ECO:0000256" key="1">
    <source>
        <dbReference type="ARBA" id="ARBA00023125"/>
    </source>
</evidence>
<dbReference type="InterPro" id="IPR001356">
    <property type="entry name" value="HD"/>
</dbReference>
<dbReference type="VEuPathDB" id="FungiDB:VP01_1778g3"/>
<name>A0A0L6VEQ8_9BASI</name>
<feature type="region of interest" description="Disordered" evidence="6">
    <location>
        <begin position="299"/>
        <end position="333"/>
    </location>
</feature>
<evidence type="ECO:0000259" key="7">
    <source>
        <dbReference type="PROSITE" id="PS50071"/>
    </source>
</evidence>
<evidence type="ECO:0000313" key="9">
    <source>
        <dbReference type="Proteomes" id="UP000037035"/>
    </source>
</evidence>
<dbReference type="GO" id="GO:0000981">
    <property type="term" value="F:DNA-binding transcription factor activity, RNA polymerase II-specific"/>
    <property type="evidence" value="ECO:0007669"/>
    <property type="project" value="InterPro"/>
</dbReference>
<dbReference type="CDD" id="cd00086">
    <property type="entry name" value="homeodomain"/>
    <property type="match status" value="1"/>
</dbReference>
<dbReference type="SMART" id="SM00389">
    <property type="entry name" value="HOX"/>
    <property type="match status" value="1"/>
</dbReference>
<dbReference type="PANTHER" id="PTHR24336">
    <property type="entry name" value="TRANSCRIPTION FACTOR LBX"/>
    <property type="match status" value="1"/>
</dbReference>
<feature type="DNA-binding region" description="Homeobox" evidence="4">
    <location>
        <begin position="411"/>
        <end position="470"/>
    </location>
</feature>
<evidence type="ECO:0000256" key="6">
    <source>
        <dbReference type="SAM" id="MobiDB-lite"/>
    </source>
</evidence>
<comment type="caution">
    <text evidence="8">The sequence shown here is derived from an EMBL/GenBank/DDBJ whole genome shotgun (WGS) entry which is preliminary data.</text>
</comment>
<dbReference type="EMBL" id="LAVV01006590">
    <property type="protein sequence ID" value="KNZ59238.1"/>
    <property type="molecule type" value="Genomic_DNA"/>
</dbReference>
<dbReference type="PROSITE" id="PS00027">
    <property type="entry name" value="HOMEOBOX_1"/>
    <property type="match status" value="1"/>
</dbReference>
<evidence type="ECO:0000256" key="3">
    <source>
        <dbReference type="ARBA" id="ARBA00023242"/>
    </source>
</evidence>
<dbReference type="PANTHER" id="PTHR24336:SF8">
    <property type="entry name" value="LADYBIRD EARLY-RELATED"/>
    <property type="match status" value="1"/>
</dbReference>
<dbReference type="AlphaFoldDB" id="A0A0L6VEQ8"/>
<dbReference type="InterPro" id="IPR009057">
    <property type="entry name" value="Homeodomain-like_sf"/>
</dbReference>
<evidence type="ECO:0000313" key="8">
    <source>
        <dbReference type="EMBL" id="KNZ59238.1"/>
    </source>
</evidence>
<feature type="domain" description="Homeobox" evidence="7">
    <location>
        <begin position="409"/>
        <end position="469"/>
    </location>
</feature>
<keyword evidence="3 4" id="KW-0539">Nucleus</keyword>
<dbReference type="GO" id="GO:1990837">
    <property type="term" value="F:sequence-specific double-stranded DNA binding"/>
    <property type="evidence" value="ECO:0007669"/>
    <property type="project" value="TreeGrafter"/>
</dbReference>